<dbReference type="GO" id="GO:0009236">
    <property type="term" value="P:cobalamin biosynthetic process"/>
    <property type="evidence" value="ECO:0007669"/>
    <property type="project" value="UniProtKB-UniRule"/>
</dbReference>
<dbReference type="GO" id="GO:0003824">
    <property type="term" value="F:catalytic activity"/>
    <property type="evidence" value="ECO:0007669"/>
    <property type="project" value="InterPro"/>
</dbReference>
<sequence length="532" mass="56813">MTETSPRPLPDPPAIPADLPIPTPPPGATKRARALMIQGTSSDVGKSLLVAGLCRAYQKRGLAVRPFKAQNMSNNAAVAVDSDAPPNPDGTYPHGEIGRAQALQARACKVPPSIDMNPVLLKPQTEIGAQVVLRGRVLGNCPARVYHRMRHALMPAVLGSLEKLRADADLIVVEGAGSGAEMYLRDSDITNMRLAELADLPVVFLSDIDRGGTMGALVGTHALLRPEDNARVRGYLINKFRGDFTIFEPACETITERTGWPFLGVVRWFENGARLPAEDSLALERPAEPGAGDLRIAVPRLSRIANFDDIDPLAAEPGVSVSWVQPGSPIPRDTDVVILPGSKATRSDLDVMRREGWDIDILAHARAGGRVVGLCAGFQMLGRVVRDPQGLEGPPGETPGLGLLDIETEIGGDKRLIDLALHDAVSGCPVAGYEMHMGRTTGPGLARPWLRLSETPGGPVRDEGAVSADGCIMGAYVHGLFGGDAFRAHWIGRMGGEATRLNYEHRVERTLDELAAQIEANLDLDALLALAV</sequence>
<dbReference type="HAMAP" id="MF_00028">
    <property type="entry name" value="CobQ"/>
    <property type="match status" value="1"/>
</dbReference>
<evidence type="ECO:0000256" key="8">
    <source>
        <dbReference type="SAM" id="MobiDB-lite"/>
    </source>
</evidence>
<reference evidence="11 12" key="1">
    <citation type="submission" date="2016-10" db="EMBL/GenBank/DDBJ databases">
        <authorList>
            <person name="de Groot N.N."/>
        </authorList>
    </citation>
    <scope>NUCLEOTIDE SEQUENCE [LARGE SCALE GENOMIC DNA]</scope>
    <source>
        <strain evidence="11 12">ATCC 700224</strain>
    </source>
</reference>
<dbReference type="NCBIfam" id="NF001989">
    <property type="entry name" value="PRK00784.1"/>
    <property type="match status" value="1"/>
</dbReference>
<dbReference type="NCBIfam" id="TIGR00313">
    <property type="entry name" value="cobQ"/>
    <property type="match status" value="1"/>
</dbReference>
<dbReference type="PROSITE" id="PS51274">
    <property type="entry name" value="GATASE_COBBQ"/>
    <property type="match status" value="1"/>
</dbReference>
<organism evidence="11 12">
    <name type="scientific">Rhodospira trueperi</name>
    <dbReference type="NCBI Taxonomy" id="69960"/>
    <lineage>
        <taxon>Bacteria</taxon>
        <taxon>Pseudomonadati</taxon>
        <taxon>Pseudomonadota</taxon>
        <taxon>Alphaproteobacteria</taxon>
        <taxon>Rhodospirillales</taxon>
        <taxon>Rhodospirillaceae</taxon>
        <taxon>Rhodospira</taxon>
    </lineage>
</organism>
<feature type="domain" description="CobB/CobQ-like glutamine amidotransferase" evidence="10">
    <location>
        <begin position="295"/>
        <end position="485"/>
    </location>
</feature>
<dbReference type="GO" id="GO:0015420">
    <property type="term" value="F:ABC-type vitamin B12 transporter activity"/>
    <property type="evidence" value="ECO:0007669"/>
    <property type="project" value="UniProtKB-UniRule"/>
</dbReference>
<evidence type="ECO:0000256" key="4">
    <source>
        <dbReference type="ARBA" id="ARBA00022573"/>
    </source>
</evidence>
<dbReference type="SUPFAM" id="SSF52317">
    <property type="entry name" value="Class I glutamine amidotransferase-like"/>
    <property type="match status" value="1"/>
</dbReference>
<feature type="compositionally biased region" description="Pro residues" evidence="8">
    <location>
        <begin position="7"/>
        <end position="27"/>
    </location>
</feature>
<dbReference type="PANTHER" id="PTHR21343">
    <property type="entry name" value="DETHIOBIOTIN SYNTHETASE"/>
    <property type="match status" value="1"/>
</dbReference>
<dbReference type="InterPro" id="IPR047045">
    <property type="entry name" value="CobQ_N"/>
</dbReference>
<gene>
    <name evidence="7" type="primary">cobQ</name>
    <name evidence="11" type="ORF">SAMN05421720_106185</name>
</gene>
<dbReference type="InterPro" id="IPR027417">
    <property type="entry name" value="P-loop_NTPase"/>
</dbReference>
<dbReference type="EMBL" id="FNAP01000006">
    <property type="protein sequence ID" value="SDE41757.1"/>
    <property type="molecule type" value="Genomic_DNA"/>
</dbReference>
<evidence type="ECO:0000256" key="3">
    <source>
        <dbReference type="ARBA" id="ARBA00019833"/>
    </source>
</evidence>
<evidence type="ECO:0000259" key="9">
    <source>
        <dbReference type="Pfam" id="PF01656"/>
    </source>
</evidence>
<feature type="region of interest" description="Disordered" evidence="8">
    <location>
        <begin position="1"/>
        <end position="29"/>
    </location>
</feature>
<dbReference type="OrthoDB" id="9808302at2"/>
<dbReference type="InterPro" id="IPR029062">
    <property type="entry name" value="Class_I_gatase-like"/>
</dbReference>
<dbReference type="InterPro" id="IPR004459">
    <property type="entry name" value="CobQ_synth"/>
</dbReference>
<evidence type="ECO:0000256" key="2">
    <source>
        <dbReference type="ARBA" id="ARBA00006205"/>
    </source>
</evidence>
<dbReference type="SUPFAM" id="SSF52540">
    <property type="entry name" value="P-loop containing nucleoside triphosphate hydrolases"/>
    <property type="match status" value="1"/>
</dbReference>
<keyword evidence="4 7" id="KW-0169">Cobalamin biosynthesis</keyword>
<evidence type="ECO:0000256" key="1">
    <source>
        <dbReference type="ARBA" id="ARBA00004953"/>
    </source>
</evidence>
<dbReference type="Gene3D" id="3.40.50.880">
    <property type="match status" value="1"/>
</dbReference>
<comment type="pathway">
    <text evidence="1 7">Cofactor biosynthesis; adenosylcobalamin biosynthesis.</text>
</comment>
<evidence type="ECO:0000259" key="10">
    <source>
        <dbReference type="Pfam" id="PF07685"/>
    </source>
</evidence>
<evidence type="ECO:0000256" key="7">
    <source>
        <dbReference type="HAMAP-Rule" id="MF_00028"/>
    </source>
</evidence>
<dbReference type="Pfam" id="PF01656">
    <property type="entry name" value="CbiA"/>
    <property type="match status" value="1"/>
</dbReference>
<evidence type="ECO:0000256" key="5">
    <source>
        <dbReference type="ARBA" id="ARBA00022962"/>
    </source>
</evidence>
<dbReference type="CDD" id="cd05389">
    <property type="entry name" value="CobQ_N"/>
    <property type="match status" value="1"/>
</dbReference>
<dbReference type="RefSeq" id="WP_092785902.1">
    <property type="nucleotide sequence ID" value="NZ_FNAP01000006.1"/>
</dbReference>
<evidence type="ECO:0000313" key="12">
    <source>
        <dbReference type="Proteomes" id="UP000199412"/>
    </source>
</evidence>
<comment type="function">
    <text evidence="6 7">Catalyzes amidations at positions B, D, E, and G on adenosylcobyrinic A,C-diamide. NH(2) groups are provided by glutamine, and one molecule of ATP is hydrogenolyzed for each amidation.</text>
</comment>
<keyword evidence="12" id="KW-1185">Reference proteome</keyword>
<dbReference type="Gene3D" id="3.40.50.300">
    <property type="entry name" value="P-loop containing nucleotide triphosphate hydrolases"/>
    <property type="match status" value="1"/>
</dbReference>
<feature type="domain" description="CobQ/CobB/MinD/ParA nucleotide binding" evidence="9">
    <location>
        <begin position="35"/>
        <end position="279"/>
    </location>
</feature>
<dbReference type="Pfam" id="PF07685">
    <property type="entry name" value="GATase_3"/>
    <property type="match status" value="1"/>
</dbReference>
<evidence type="ECO:0000256" key="6">
    <source>
        <dbReference type="ARBA" id="ARBA00025166"/>
    </source>
</evidence>
<dbReference type="InterPro" id="IPR011698">
    <property type="entry name" value="GATase_3"/>
</dbReference>
<protein>
    <recommendedName>
        <fullName evidence="3 7">Cobyric acid synthase</fullName>
    </recommendedName>
</protein>
<accession>A0A1G7CR23</accession>
<proteinExistence type="inferred from homology"/>
<dbReference type="InterPro" id="IPR033949">
    <property type="entry name" value="CobQ_GATase1"/>
</dbReference>
<dbReference type="AlphaFoldDB" id="A0A1G7CR23"/>
<feature type="active site" evidence="7">
    <location>
        <position position="478"/>
    </location>
</feature>
<comment type="similarity">
    <text evidence="2 7">Belongs to the CobB/CobQ family. CobQ subfamily.</text>
</comment>
<keyword evidence="5 7" id="KW-0315">Glutamine amidotransferase</keyword>
<name>A0A1G7CR23_9PROT</name>
<dbReference type="InterPro" id="IPR002586">
    <property type="entry name" value="CobQ/CobB/MinD/ParA_Nub-bd_dom"/>
</dbReference>
<dbReference type="Proteomes" id="UP000199412">
    <property type="component" value="Unassembled WGS sequence"/>
</dbReference>
<evidence type="ECO:0000313" key="11">
    <source>
        <dbReference type="EMBL" id="SDE41757.1"/>
    </source>
</evidence>
<dbReference type="PANTHER" id="PTHR21343:SF1">
    <property type="entry name" value="COBYRIC ACID SYNTHASE"/>
    <property type="match status" value="1"/>
</dbReference>
<dbReference type="CDD" id="cd01750">
    <property type="entry name" value="GATase1_CobQ"/>
    <property type="match status" value="1"/>
</dbReference>
<dbReference type="UniPathway" id="UPA00148"/>
<dbReference type="STRING" id="69960.SAMN05421720_106185"/>
<feature type="active site" description="Nucleophile" evidence="7">
    <location>
        <position position="375"/>
    </location>
</feature>